<sequence>MSETGSAPEMQPEVDQFGYPETFQASKRHIGALARLGWLPTLRVARFSRSPRYLIGRENPADGTSSDYSSNTSRSLRPNFNPRARYVQALHEDCRHGFERFLPLPTMGNFHQKLPSTLRSKSL</sequence>
<evidence type="ECO:0000313" key="2">
    <source>
        <dbReference type="EMBL" id="KAK1129471.1"/>
    </source>
</evidence>
<feature type="compositionally biased region" description="Low complexity" evidence="1">
    <location>
        <begin position="65"/>
        <end position="75"/>
    </location>
</feature>
<reference evidence="2" key="1">
    <citation type="submission" date="2021-10" db="EMBL/GenBank/DDBJ databases">
        <title>Melipona bicolor Genome sequencing and assembly.</title>
        <authorList>
            <person name="Araujo N.S."/>
            <person name="Arias M.C."/>
        </authorList>
    </citation>
    <scope>NUCLEOTIDE SEQUENCE</scope>
    <source>
        <strain evidence="2">USP_2M_L1-L4_2017</strain>
        <tissue evidence="2">Whole body</tissue>
    </source>
</reference>
<protein>
    <submittedName>
        <fullName evidence="2">Uncharacterized protein</fullName>
    </submittedName>
</protein>
<proteinExistence type="predicted"/>
<organism evidence="2 3">
    <name type="scientific">Melipona bicolor</name>
    <dbReference type="NCBI Taxonomy" id="60889"/>
    <lineage>
        <taxon>Eukaryota</taxon>
        <taxon>Metazoa</taxon>
        <taxon>Ecdysozoa</taxon>
        <taxon>Arthropoda</taxon>
        <taxon>Hexapoda</taxon>
        <taxon>Insecta</taxon>
        <taxon>Pterygota</taxon>
        <taxon>Neoptera</taxon>
        <taxon>Endopterygota</taxon>
        <taxon>Hymenoptera</taxon>
        <taxon>Apocrita</taxon>
        <taxon>Aculeata</taxon>
        <taxon>Apoidea</taxon>
        <taxon>Anthophila</taxon>
        <taxon>Apidae</taxon>
        <taxon>Melipona</taxon>
    </lineage>
</organism>
<evidence type="ECO:0000313" key="3">
    <source>
        <dbReference type="Proteomes" id="UP001177670"/>
    </source>
</evidence>
<accession>A0AA40G1P6</accession>
<dbReference type="AlphaFoldDB" id="A0AA40G1P6"/>
<dbReference type="EMBL" id="JAHYIQ010000008">
    <property type="protein sequence ID" value="KAK1129471.1"/>
    <property type="molecule type" value="Genomic_DNA"/>
</dbReference>
<evidence type="ECO:0000256" key="1">
    <source>
        <dbReference type="SAM" id="MobiDB-lite"/>
    </source>
</evidence>
<comment type="caution">
    <text evidence="2">The sequence shown here is derived from an EMBL/GenBank/DDBJ whole genome shotgun (WGS) entry which is preliminary data.</text>
</comment>
<keyword evidence="3" id="KW-1185">Reference proteome</keyword>
<feature type="region of interest" description="Disordered" evidence="1">
    <location>
        <begin position="53"/>
        <end position="80"/>
    </location>
</feature>
<gene>
    <name evidence="2" type="ORF">K0M31_019197</name>
</gene>
<dbReference type="Proteomes" id="UP001177670">
    <property type="component" value="Unassembled WGS sequence"/>
</dbReference>
<name>A0AA40G1P6_9HYME</name>